<dbReference type="Proteomes" id="UP000507470">
    <property type="component" value="Unassembled WGS sequence"/>
</dbReference>
<keyword evidence="3" id="KW-1185">Reference proteome</keyword>
<dbReference type="AlphaFoldDB" id="A0A6J8E5R4"/>
<organism evidence="2 3">
    <name type="scientific">Mytilus coruscus</name>
    <name type="common">Sea mussel</name>
    <dbReference type="NCBI Taxonomy" id="42192"/>
    <lineage>
        <taxon>Eukaryota</taxon>
        <taxon>Metazoa</taxon>
        <taxon>Spiralia</taxon>
        <taxon>Lophotrochozoa</taxon>
        <taxon>Mollusca</taxon>
        <taxon>Bivalvia</taxon>
        <taxon>Autobranchia</taxon>
        <taxon>Pteriomorphia</taxon>
        <taxon>Mytilida</taxon>
        <taxon>Mytiloidea</taxon>
        <taxon>Mytilidae</taxon>
        <taxon>Mytilinae</taxon>
        <taxon>Mytilus</taxon>
    </lineage>
</organism>
<feature type="compositionally biased region" description="Polar residues" evidence="1">
    <location>
        <begin position="155"/>
        <end position="173"/>
    </location>
</feature>
<sequence length="240" mass="26591">MASGKNIMDQYTDLFLENEKDLEDSAPTPTPQQCCDNPNMAQMDPTTQMCQNCGAQSTKLKFEDQPEEWAMIDLYSTCIVIFNYTLDLGIFQRCYGQGVVIEYNVNDTADVSINDPLPTQDTGSVVAGDALHPGDQSEDDEQEHSVSLESEVESDINQGSETNDIVVNNQEDITPTPAPRRSKRTTSQPNWMKSGEFIMAQQSNWLAKAEFLKGLAMSGMFPSAEKDIGRALVKIVTENT</sequence>
<gene>
    <name evidence="2" type="ORF">MCOR_47570</name>
</gene>
<protein>
    <submittedName>
        <fullName evidence="2">Uncharacterized protein</fullName>
    </submittedName>
</protein>
<feature type="region of interest" description="Disordered" evidence="1">
    <location>
        <begin position="112"/>
        <end position="191"/>
    </location>
</feature>
<accession>A0A6J8E5R4</accession>
<dbReference type="EMBL" id="CACVKT020008353">
    <property type="protein sequence ID" value="CAC5414825.1"/>
    <property type="molecule type" value="Genomic_DNA"/>
</dbReference>
<name>A0A6J8E5R4_MYTCO</name>
<evidence type="ECO:0000256" key="1">
    <source>
        <dbReference type="SAM" id="MobiDB-lite"/>
    </source>
</evidence>
<evidence type="ECO:0000313" key="2">
    <source>
        <dbReference type="EMBL" id="CAC5414825.1"/>
    </source>
</evidence>
<proteinExistence type="predicted"/>
<reference evidence="2 3" key="1">
    <citation type="submission" date="2020-06" db="EMBL/GenBank/DDBJ databases">
        <authorList>
            <person name="Li R."/>
            <person name="Bekaert M."/>
        </authorList>
    </citation>
    <scope>NUCLEOTIDE SEQUENCE [LARGE SCALE GENOMIC DNA]</scope>
    <source>
        <strain evidence="3">wild</strain>
    </source>
</reference>
<evidence type="ECO:0000313" key="3">
    <source>
        <dbReference type="Proteomes" id="UP000507470"/>
    </source>
</evidence>
<feature type="compositionally biased region" description="Polar residues" evidence="1">
    <location>
        <begin position="112"/>
        <end position="123"/>
    </location>
</feature>